<protein>
    <recommendedName>
        <fullName evidence="3">CN hydrolase domain-containing protein</fullName>
    </recommendedName>
</protein>
<feature type="region of interest" description="Disordered" evidence="2">
    <location>
        <begin position="349"/>
        <end position="381"/>
    </location>
</feature>
<proteinExistence type="inferred from homology"/>
<comment type="similarity">
    <text evidence="1">Belongs to the carbon-nitrogen hydrolase superfamily. Nitrilase family.</text>
</comment>
<dbReference type="Proteomes" id="UP000073492">
    <property type="component" value="Unassembled WGS sequence"/>
</dbReference>
<dbReference type="CDD" id="cd07564">
    <property type="entry name" value="nitrilases_CHs"/>
    <property type="match status" value="1"/>
</dbReference>
<reference evidence="4 5" key="1">
    <citation type="submission" date="2015-07" db="EMBL/GenBank/DDBJ databases">
        <title>Comparative genomics of the Sigatoka disease complex on banana suggests a link between parallel evolutionary changes in Pseudocercospora fijiensis and Pseudocercospora eumusae and increased virulence on the banana host.</title>
        <authorList>
            <person name="Chang T.-C."/>
            <person name="Salvucci A."/>
            <person name="Crous P.W."/>
            <person name="Stergiopoulos I."/>
        </authorList>
    </citation>
    <scope>NUCLEOTIDE SEQUENCE [LARGE SCALE GENOMIC DNA]</scope>
    <source>
        <strain evidence="4 5">CBS 116634</strain>
    </source>
</reference>
<dbReference type="Pfam" id="PF00795">
    <property type="entry name" value="CN_hydrolase"/>
    <property type="match status" value="1"/>
</dbReference>
<dbReference type="PANTHER" id="PTHR46044:SF2">
    <property type="entry name" value="CN HYDROLASE DOMAIN-CONTAINING PROTEIN"/>
    <property type="match status" value="1"/>
</dbReference>
<dbReference type="OrthoDB" id="10250282at2759"/>
<feature type="compositionally biased region" description="Gly residues" evidence="2">
    <location>
        <begin position="365"/>
        <end position="374"/>
    </location>
</feature>
<keyword evidence="5" id="KW-1185">Reference proteome</keyword>
<evidence type="ECO:0000256" key="2">
    <source>
        <dbReference type="SAM" id="MobiDB-lite"/>
    </source>
</evidence>
<name>A0A139IEF1_9PEZI</name>
<dbReference type="PROSITE" id="PS50263">
    <property type="entry name" value="CN_HYDROLASE"/>
    <property type="match status" value="1"/>
</dbReference>
<dbReference type="InterPro" id="IPR044149">
    <property type="entry name" value="Nitrilases_CHs"/>
</dbReference>
<dbReference type="SUPFAM" id="SSF56317">
    <property type="entry name" value="Carbon-nitrogen hydrolase"/>
    <property type="match status" value="1"/>
</dbReference>
<feature type="domain" description="CN hydrolase" evidence="3">
    <location>
        <begin position="8"/>
        <end position="296"/>
    </location>
</feature>
<dbReference type="GO" id="GO:0003824">
    <property type="term" value="F:catalytic activity"/>
    <property type="evidence" value="ECO:0007669"/>
    <property type="project" value="InterPro"/>
</dbReference>
<evidence type="ECO:0000259" key="3">
    <source>
        <dbReference type="PROSITE" id="PS50263"/>
    </source>
</evidence>
<evidence type="ECO:0000313" key="4">
    <source>
        <dbReference type="EMBL" id="KXT13039.1"/>
    </source>
</evidence>
<dbReference type="STRING" id="113226.A0A139IEF1"/>
<evidence type="ECO:0000256" key="1">
    <source>
        <dbReference type="ARBA" id="ARBA00008129"/>
    </source>
</evidence>
<accession>A0A139IEF1</accession>
<dbReference type="Gene3D" id="3.60.110.10">
    <property type="entry name" value="Carbon-nitrogen hydrolase"/>
    <property type="match status" value="1"/>
</dbReference>
<dbReference type="InterPro" id="IPR003010">
    <property type="entry name" value="C-N_Hydrolase"/>
</dbReference>
<dbReference type="AlphaFoldDB" id="A0A139IEF1"/>
<dbReference type="InterPro" id="IPR036526">
    <property type="entry name" value="C-N_Hydrolase_sf"/>
</dbReference>
<sequence>MATWLPKVRVAACNVAPVFLDTAKTVQKTVGLIQEAARNKADLVAFPEVHIPGYPLWAAVAAPIDNHNLFGRLAEQSLLINGKEMRTLRQACAQSHIFAHIGFNERSPVSVGCLWNSSVLISDEGKILCHHRKLMPTFYEKLTWSPGDGAGLKVVDTGRCGKVGGLICGENTNPLARWSLMAQGEQLHITSWPAVWPTRRLTGGGKQYDNLAANLTRTSAQCFEGKIFSVMCSGYMDKSMKGLTVDVDTIVKHSHSAAEILDSLTQGASLFLDPTGAQIGEHIQGEEGIVYAPMDLNECVEPKQFHDVVGGGYQRYDVFDLNVTRIRQSAECALRPVQEPELDNLAFQHDGASDLPEQPASISGGLTGTGGSADPGGLKTT</sequence>
<gene>
    <name evidence="4" type="ORF">AC579_3471</name>
</gene>
<evidence type="ECO:0000313" key="5">
    <source>
        <dbReference type="Proteomes" id="UP000073492"/>
    </source>
</evidence>
<comment type="caution">
    <text evidence="4">The sequence shown here is derived from an EMBL/GenBank/DDBJ whole genome shotgun (WGS) entry which is preliminary data.</text>
</comment>
<dbReference type="EMBL" id="LFZO01000131">
    <property type="protein sequence ID" value="KXT13039.1"/>
    <property type="molecule type" value="Genomic_DNA"/>
</dbReference>
<dbReference type="PANTHER" id="PTHR46044">
    <property type="entry name" value="NITRILASE"/>
    <property type="match status" value="1"/>
</dbReference>
<organism evidence="4 5">
    <name type="scientific">Pseudocercospora musae</name>
    <dbReference type="NCBI Taxonomy" id="113226"/>
    <lineage>
        <taxon>Eukaryota</taxon>
        <taxon>Fungi</taxon>
        <taxon>Dikarya</taxon>
        <taxon>Ascomycota</taxon>
        <taxon>Pezizomycotina</taxon>
        <taxon>Dothideomycetes</taxon>
        <taxon>Dothideomycetidae</taxon>
        <taxon>Mycosphaerellales</taxon>
        <taxon>Mycosphaerellaceae</taxon>
        <taxon>Pseudocercospora</taxon>
    </lineage>
</organism>